<reference evidence="1 2" key="1">
    <citation type="submission" date="2023-08" db="EMBL/GenBank/DDBJ databases">
        <title>A Necator americanus chromosomal reference genome.</title>
        <authorList>
            <person name="Ilik V."/>
            <person name="Petrzelkova K.J."/>
            <person name="Pardy F."/>
            <person name="Fuh T."/>
            <person name="Niatou-Singa F.S."/>
            <person name="Gouil Q."/>
            <person name="Baker L."/>
            <person name="Ritchie M.E."/>
            <person name="Jex A.R."/>
            <person name="Gazzola D."/>
            <person name="Li H."/>
            <person name="Toshio Fujiwara R."/>
            <person name="Zhan B."/>
            <person name="Aroian R.V."/>
            <person name="Pafco B."/>
            <person name="Schwarz E.M."/>
        </authorList>
    </citation>
    <scope>NUCLEOTIDE SEQUENCE [LARGE SCALE GENOMIC DNA]</scope>
    <source>
        <strain evidence="1 2">Aroian</strain>
        <tissue evidence="1">Whole animal</tissue>
    </source>
</reference>
<dbReference type="Proteomes" id="UP001303046">
    <property type="component" value="Unassembled WGS sequence"/>
</dbReference>
<evidence type="ECO:0000313" key="1">
    <source>
        <dbReference type="EMBL" id="KAK6730001.1"/>
    </source>
</evidence>
<gene>
    <name evidence="1" type="primary">Necator_chrI.g2952</name>
    <name evidence="1" type="ORF">RB195_006823</name>
</gene>
<accession>A0ABR1BY80</accession>
<evidence type="ECO:0000313" key="2">
    <source>
        <dbReference type="Proteomes" id="UP001303046"/>
    </source>
</evidence>
<comment type="caution">
    <text evidence="1">The sequence shown here is derived from an EMBL/GenBank/DDBJ whole genome shotgun (WGS) entry which is preliminary data.</text>
</comment>
<protein>
    <submittedName>
        <fullName evidence="1">Uncharacterized protein</fullName>
    </submittedName>
</protein>
<name>A0ABR1BY80_NECAM</name>
<keyword evidence="2" id="KW-1185">Reference proteome</keyword>
<organism evidence="1 2">
    <name type="scientific">Necator americanus</name>
    <name type="common">Human hookworm</name>
    <dbReference type="NCBI Taxonomy" id="51031"/>
    <lineage>
        <taxon>Eukaryota</taxon>
        <taxon>Metazoa</taxon>
        <taxon>Ecdysozoa</taxon>
        <taxon>Nematoda</taxon>
        <taxon>Chromadorea</taxon>
        <taxon>Rhabditida</taxon>
        <taxon>Rhabditina</taxon>
        <taxon>Rhabditomorpha</taxon>
        <taxon>Strongyloidea</taxon>
        <taxon>Ancylostomatidae</taxon>
        <taxon>Bunostominae</taxon>
        <taxon>Necator</taxon>
    </lineage>
</organism>
<dbReference type="EMBL" id="JAVFWL010000001">
    <property type="protein sequence ID" value="KAK6730001.1"/>
    <property type="molecule type" value="Genomic_DNA"/>
</dbReference>
<proteinExistence type="predicted"/>
<sequence>MSLTLVRPTAISFDKLKNPAEQHPCEGVRYFAASPGCSLSTVRIGLRSLGMVKELEVADSTGWTPLSLEMENGSSTSTTPVVDVEDPIKANFRDRACLERERRHC</sequence>